<dbReference type="PANTHER" id="PTHR43312">
    <property type="entry name" value="D-THREO-ALDOSE 1-DEHYDROGENASE"/>
    <property type="match status" value="1"/>
</dbReference>
<dbReference type="SUPFAM" id="SSF51430">
    <property type="entry name" value="NAD(P)-linked oxidoreductase"/>
    <property type="match status" value="1"/>
</dbReference>
<dbReference type="Pfam" id="PF00248">
    <property type="entry name" value="Aldo_ket_red"/>
    <property type="match status" value="1"/>
</dbReference>
<dbReference type="AlphaFoldDB" id="A0A7J5BS69"/>
<proteinExistence type="predicted"/>
<dbReference type="OrthoDB" id="9768851at2"/>
<gene>
    <name evidence="2" type="ORF">F8O01_09235</name>
</gene>
<dbReference type="Proteomes" id="UP000467240">
    <property type="component" value="Unassembled WGS sequence"/>
</dbReference>
<dbReference type="InterPro" id="IPR053135">
    <property type="entry name" value="AKR2_Oxidoreductase"/>
</dbReference>
<organism evidence="2 3">
    <name type="scientific">Pseudoclavibacter chungangensis</name>
    <dbReference type="NCBI Taxonomy" id="587635"/>
    <lineage>
        <taxon>Bacteria</taxon>
        <taxon>Bacillati</taxon>
        <taxon>Actinomycetota</taxon>
        <taxon>Actinomycetes</taxon>
        <taxon>Micrococcales</taxon>
        <taxon>Microbacteriaceae</taxon>
        <taxon>Pseudoclavibacter</taxon>
    </lineage>
</organism>
<dbReference type="InterPro" id="IPR023210">
    <property type="entry name" value="NADP_OxRdtase_dom"/>
</dbReference>
<dbReference type="Gene3D" id="3.20.20.100">
    <property type="entry name" value="NADP-dependent oxidoreductase domain"/>
    <property type="match status" value="1"/>
</dbReference>
<dbReference type="RefSeq" id="WP_158040581.1">
    <property type="nucleotide sequence ID" value="NZ_JACCFV010000001.1"/>
</dbReference>
<name>A0A7J5BS69_9MICO</name>
<dbReference type="PANTHER" id="PTHR43312:SF1">
    <property type="entry name" value="NADP-DEPENDENT OXIDOREDUCTASE DOMAIN-CONTAINING PROTEIN"/>
    <property type="match status" value="1"/>
</dbReference>
<reference evidence="2 3" key="1">
    <citation type="submission" date="2019-09" db="EMBL/GenBank/DDBJ databases">
        <title>Phylogeny of genus Pseudoclavibacter and closely related genus.</title>
        <authorList>
            <person name="Li Y."/>
        </authorList>
    </citation>
    <scope>NUCLEOTIDE SEQUENCE [LARGE SCALE GENOMIC DNA]</scope>
    <source>
        <strain evidence="2 3">DSM 23821</strain>
    </source>
</reference>
<evidence type="ECO:0000313" key="2">
    <source>
        <dbReference type="EMBL" id="KAB1656829.1"/>
    </source>
</evidence>
<dbReference type="EMBL" id="WBJZ01000010">
    <property type="protein sequence ID" value="KAB1656829.1"/>
    <property type="molecule type" value="Genomic_DNA"/>
</dbReference>
<dbReference type="InterPro" id="IPR036812">
    <property type="entry name" value="NAD(P)_OxRdtase_dom_sf"/>
</dbReference>
<comment type="caution">
    <text evidence="2">The sequence shown here is derived from an EMBL/GenBank/DDBJ whole genome shotgun (WGS) entry which is preliminary data.</text>
</comment>
<accession>A0A7J5BS69</accession>
<sequence>MQSPATPPAPSADRHDVTRLGLGLAAIGRPTYITAGRDRSLGPADSRSVEVMRERTHELLDAAWDLGIRYVDVARSYGLAESFLGSWLTAHAARRAELVIGSKWGYEYVGGWDPDAPVQERKDHSLAHFEAQWPQTLAALGTRPDIYLVHSLTSDSPVLDSPPTLDALRHLRDSGVRVGLSTSGPGQAEVLDRARAVDDSPFSVVQSTWNLLDPSAGPSLEAAHDAGWTVVVKEALANGRLSPAGDEPRVAALAADDDQSVDAFAIGAALAEPWADVVLCGAVTPTQLAENARARPPRVAPALLTGLAEPARRYWNERGERSWT</sequence>
<protein>
    <submittedName>
        <fullName evidence="2">Aldo/keto reductase</fullName>
    </submittedName>
</protein>
<feature type="domain" description="NADP-dependent oxidoreductase" evidence="1">
    <location>
        <begin position="50"/>
        <end position="292"/>
    </location>
</feature>
<evidence type="ECO:0000313" key="3">
    <source>
        <dbReference type="Proteomes" id="UP000467240"/>
    </source>
</evidence>
<evidence type="ECO:0000259" key="1">
    <source>
        <dbReference type="Pfam" id="PF00248"/>
    </source>
</evidence>
<keyword evidence="3" id="KW-1185">Reference proteome</keyword>